<comment type="caution">
    <text evidence="1">The sequence shown here is derived from an EMBL/GenBank/DDBJ whole genome shotgun (WGS) entry which is preliminary data.</text>
</comment>
<dbReference type="Gene3D" id="6.10.250.3020">
    <property type="match status" value="1"/>
</dbReference>
<keyword evidence="1" id="KW-0418">Kinase</keyword>
<keyword evidence="1" id="KW-0808">Transferase</keyword>
<dbReference type="EMBL" id="JACVXA010000065">
    <property type="protein sequence ID" value="MBE3639976.1"/>
    <property type="molecule type" value="Genomic_DNA"/>
</dbReference>
<dbReference type="CDD" id="cd12914">
    <property type="entry name" value="PDC1_DGC_like"/>
    <property type="match status" value="1"/>
</dbReference>
<dbReference type="SUPFAM" id="SSF103190">
    <property type="entry name" value="Sensory domain-like"/>
    <property type="match status" value="1"/>
</dbReference>
<evidence type="ECO:0000313" key="1">
    <source>
        <dbReference type="EMBL" id="MBE3639976.1"/>
    </source>
</evidence>
<gene>
    <name evidence="1" type="ORF">ICN82_17365</name>
</gene>
<keyword evidence="2" id="KW-1185">Reference proteome</keyword>
<feature type="non-terminal residue" evidence="1">
    <location>
        <position position="285"/>
    </location>
</feature>
<name>A0A8J7CLX6_9RHOB</name>
<evidence type="ECO:0000313" key="2">
    <source>
        <dbReference type="Proteomes" id="UP000609121"/>
    </source>
</evidence>
<accession>A0A8J7CLX6</accession>
<organism evidence="1 2">
    <name type="scientific">Mangrovicoccus algicola</name>
    <dbReference type="NCBI Taxonomy" id="2771008"/>
    <lineage>
        <taxon>Bacteria</taxon>
        <taxon>Pseudomonadati</taxon>
        <taxon>Pseudomonadota</taxon>
        <taxon>Alphaproteobacteria</taxon>
        <taxon>Rhodobacterales</taxon>
        <taxon>Paracoccaceae</taxon>
        <taxon>Mangrovicoccus</taxon>
    </lineage>
</organism>
<dbReference type="RefSeq" id="WP_407943771.1">
    <property type="nucleotide sequence ID" value="NZ_JACVXA010000065.1"/>
</dbReference>
<sequence length="285" mass="30647">MQRRARLLRQLSAVWRLRLVLVLGCTLFSAALAWQVALLQIREGLEQTLLTSHRALQTEIGRFRYLPRVAGEDMRIHAALDRPGDPAAIAAANRYLEKIATQTGSGRLYLLDARGVTLASSNWAEPDSYVGHDYSFRPYFTEARATGSGAVYAIGVTTGEPGYFISARVEDLAHGTSGVIVVKIDLHPLELAWAETGQHIAVTDAYGVVFLSSRPDWRYRPLAPLSAEDRARIAASRLYAGAGLDAAAPLGGGDGRVRIGGTGAAATLRGTPFEGGWRIVAAAPP</sequence>
<dbReference type="Proteomes" id="UP000609121">
    <property type="component" value="Unassembled WGS sequence"/>
</dbReference>
<protein>
    <submittedName>
        <fullName evidence="1">Sensor histidine kinase</fullName>
    </submittedName>
</protein>
<dbReference type="AlphaFoldDB" id="A0A8J7CLX6"/>
<reference evidence="1" key="1">
    <citation type="submission" date="2020-09" db="EMBL/GenBank/DDBJ databases">
        <title>A novel bacterium of genus Mangrovicoccus, isolated from South China Sea.</title>
        <authorList>
            <person name="Huang H."/>
            <person name="Mo K."/>
            <person name="Hu Y."/>
        </authorList>
    </citation>
    <scope>NUCLEOTIDE SEQUENCE</scope>
    <source>
        <strain evidence="1">HB182678</strain>
    </source>
</reference>
<dbReference type="InterPro" id="IPR029151">
    <property type="entry name" value="Sensor-like_sf"/>
</dbReference>
<dbReference type="Gene3D" id="3.30.450.20">
    <property type="entry name" value="PAS domain"/>
    <property type="match status" value="2"/>
</dbReference>
<dbReference type="GO" id="GO:0016301">
    <property type="term" value="F:kinase activity"/>
    <property type="evidence" value="ECO:0007669"/>
    <property type="project" value="UniProtKB-KW"/>
</dbReference>
<proteinExistence type="predicted"/>